<dbReference type="EMBL" id="JTDF01001423">
    <property type="protein sequence ID" value="KAF8570047.1"/>
    <property type="molecule type" value="Genomic_DNA"/>
</dbReference>
<feature type="region of interest" description="Disordered" evidence="1">
    <location>
        <begin position="43"/>
        <end position="88"/>
    </location>
</feature>
<proteinExistence type="predicted"/>
<gene>
    <name evidence="2" type="ORF">P879_02456</name>
</gene>
<evidence type="ECO:0000313" key="2">
    <source>
        <dbReference type="EMBL" id="KAF8570047.1"/>
    </source>
</evidence>
<dbReference type="OrthoDB" id="6618101at2759"/>
<organism evidence="2 3">
    <name type="scientific">Paragonimus westermani</name>
    <dbReference type="NCBI Taxonomy" id="34504"/>
    <lineage>
        <taxon>Eukaryota</taxon>
        <taxon>Metazoa</taxon>
        <taxon>Spiralia</taxon>
        <taxon>Lophotrochozoa</taxon>
        <taxon>Platyhelminthes</taxon>
        <taxon>Trematoda</taxon>
        <taxon>Digenea</taxon>
        <taxon>Plagiorchiida</taxon>
        <taxon>Troglotremata</taxon>
        <taxon>Troglotrematidae</taxon>
        <taxon>Paragonimus</taxon>
    </lineage>
</organism>
<accession>A0A8T0DTI8</accession>
<name>A0A8T0DTI8_9TREM</name>
<feature type="compositionally biased region" description="Polar residues" evidence="1">
    <location>
        <begin position="63"/>
        <end position="79"/>
    </location>
</feature>
<keyword evidence="3" id="KW-1185">Reference proteome</keyword>
<dbReference type="Proteomes" id="UP000699462">
    <property type="component" value="Unassembled WGS sequence"/>
</dbReference>
<dbReference type="AlphaFoldDB" id="A0A8T0DTI8"/>
<evidence type="ECO:0000256" key="1">
    <source>
        <dbReference type="SAM" id="MobiDB-lite"/>
    </source>
</evidence>
<evidence type="ECO:0000313" key="3">
    <source>
        <dbReference type="Proteomes" id="UP000699462"/>
    </source>
</evidence>
<protein>
    <submittedName>
        <fullName evidence="2">Uncharacterized protein</fullName>
    </submittedName>
</protein>
<sequence>MASDMETNPFRPGGELSKEADGILKNSTILRDTVIINDPSLQRANGSTLTHSPPIKPSYYGDMQTSPTKQTSDGSTPKNSPHVADRSGPITCEVTAGHVSPLPSQATYKEQRVERVKIKSSVTVGCLNLHVSHASDLLLAAPTDRNAILLSVQILCNLDGLFTATGLEFIATP</sequence>
<comment type="caution">
    <text evidence="2">The sequence shown here is derived from an EMBL/GenBank/DDBJ whole genome shotgun (WGS) entry which is preliminary data.</text>
</comment>
<reference evidence="2 3" key="1">
    <citation type="submission" date="2019-07" db="EMBL/GenBank/DDBJ databases">
        <title>Annotation for the trematode Paragonimus westermani.</title>
        <authorList>
            <person name="Choi Y.-J."/>
        </authorList>
    </citation>
    <scope>NUCLEOTIDE SEQUENCE [LARGE SCALE GENOMIC DNA]</scope>
    <source>
        <strain evidence="2">180907_Pwestermani</strain>
    </source>
</reference>